<sequence length="213" mass="23843">MDSIAITRIIAIVGLALCLLGILLRLKTIMNRPFKKDLSRERGLTGRGLLFAFTLGMAPWEKESTRIHWISYMRGIFFHVGIFTAFGVLLVSPWLEILPNWLIWLGVVITGFGALFGFAGIFMRLSGPNERVLSVPDDYVSVFLSSFFIALGFATLLWPSALPVFYVVTGIVGVYIPLGKIRHCVYFFFSKFFFGKGFGHRGVIGQSKGKYAE</sequence>
<proteinExistence type="predicted"/>
<organism evidence="2 3">
    <name type="scientific">Candidatus Desulfolinea nitratireducens</name>
    <dbReference type="NCBI Taxonomy" id="2841698"/>
    <lineage>
        <taxon>Bacteria</taxon>
        <taxon>Bacillati</taxon>
        <taxon>Chloroflexota</taxon>
        <taxon>Anaerolineae</taxon>
        <taxon>Anaerolineales</taxon>
        <taxon>Anaerolineales incertae sedis</taxon>
        <taxon>Candidatus Desulfolinea</taxon>
    </lineage>
</organism>
<keyword evidence="1" id="KW-0472">Membrane</keyword>
<evidence type="ECO:0000313" key="2">
    <source>
        <dbReference type="EMBL" id="MBC8336725.1"/>
    </source>
</evidence>
<reference evidence="2 3" key="1">
    <citation type="submission" date="2020-08" db="EMBL/GenBank/DDBJ databases">
        <title>Bridging the membrane lipid divide: bacteria of the FCB group superphylum have the potential to synthesize archaeal ether lipids.</title>
        <authorList>
            <person name="Villanueva L."/>
            <person name="Von Meijenfeldt F.A.B."/>
            <person name="Westbye A.B."/>
            <person name="Yadav S."/>
            <person name="Hopmans E.C."/>
            <person name="Dutilh B.E."/>
            <person name="Sinninghe Damste J.S."/>
        </authorList>
    </citation>
    <scope>NUCLEOTIDE SEQUENCE [LARGE SCALE GENOMIC DNA]</scope>
    <source>
        <strain evidence="2">NIOZ-UU36</strain>
    </source>
</reference>
<evidence type="ECO:0008006" key="4">
    <source>
        <dbReference type="Google" id="ProtNLM"/>
    </source>
</evidence>
<accession>A0A8J6NKP5</accession>
<evidence type="ECO:0000313" key="3">
    <source>
        <dbReference type="Proteomes" id="UP000614469"/>
    </source>
</evidence>
<gene>
    <name evidence="2" type="ORF">H8E29_15795</name>
</gene>
<comment type="caution">
    <text evidence="2">The sequence shown here is derived from an EMBL/GenBank/DDBJ whole genome shotgun (WGS) entry which is preliminary data.</text>
</comment>
<dbReference type="Proteomes" id="UP000614469">
    <property type="component" value="Unassembled WGS sequence"/>
</dbReference>
<protein>
    <recommendedName>
        <fullName evidence="4">NarG-like domain-containing protein</fullName>
    </recommendedName>
</protein>
<keyword evidence="1" id="KW-0812">Transmembrane</keyword>
<dbReference type="EMBL" id="JACNJN010000187">
    <property type="protein sequence ID" value="MBC8336725.1"/>
    <property type="molecule type" value="Genomic_DNA"/>
</dbReference>
<evidence type="ECO:0000256" key="1">
    <source>
        <dbReference type="SAM" id="Phobius"/>
    </source>
</evidence>
<feature type="transmembrane region" description="Helical" evidence="1">
    <location>
        <begin position="76"/>
        <end position="95"/>
    </location>
</feature>
<dbReference type="AlphaFoldDB" id="A0A8J6NKP5"/>
<feature type="transmembrane region" description="Helical" evidence="1">
    <location>
        <begin position="101"/>
        <end position="127"/>
    </location>
</feature>
<feature type="transmembrane region" description="Helical" evidence="1">
    <location>
        <begin position="139"/>
        <end position="158"/>
    </location>
</feature>
<dbReference type="InterPro" id="IPR036197">
    <property type="entry name" value="NarG-like_sf"/>
</dbReference>
<feature type="transmembrane region" description="Helical" evidence="1">
    <location>
        <begin position="164"/>
        <end position="189"/>
    </location>
</feature>
<keyword evidence="1" id="KW-1133">Transmembrane helix</keyword>
<feature type="transmembrane region" description="Helical" evidence="1">
    <location>
        <begin position="6"/>
        <end position="26"/>
    </location>
</feature>
<name>A0A8J6NKP5_9CHLR</name>
<dbReference type="SUPFAM" id="SSF103501">
    <property type="entry name" value="Respiratory nitrate reductase 1 gamma chain"/>
    <property type="match status" value="1"/>
</dbReference>